<dbReference type="Proteomes" id="UP000192223">
    <property type="component" value="Unplaced"/>
</dbReference>
<dbReference type="InterPro" id="IPR009003">
    <property type="entry name" value="Peptidase_S1_PA"/>
</dbReference>
<dbReference type="FunFam" id="2.40.10.10:FF:000166">
    <property type="entry name" value="Trypsin"/>
    <property type="match status" value="1"/>
</dbReference>
<proteinExistence type="inferred from homology"/>
<feature type="domain" description="Peptidase S1" evidence="8">
    <location>
        <begin position="30"/>
        <end position="244"/>
    </location>
</feature>
<dbReference type="InterPro" id="IPR050430">
    <property type="entry name" value="Peptidase_S1"/>
</dbReference>
<dbReference type="CDD" id="cd00190">
    <property type="entry name" value="Tryp_SPc"/>
    <property type="match status" value="1"/>
</dbReference>
<keyword evidence="7" id="KW-0732">Signal</keyword>
<dbReference type="SMART" id="SM00020">
    <property type="entry name" value="Tryp_SPc"/>
    <property type="match status" value="1"/>
</dbReference>
<dbReference type="PANTHER" id="PTHR24276:SF91">
    <property type="entry name" value="AT26814P-RELATED"/>
    <property type="match status" value="1"/>
</dbReference>
<dbReference type="AlphaFoldDB" id="A0A1W4WUF9"/>
<dbReference type="GeneID" id="108736277"/>
<dbReference type="GO" id="GO:0006508">
    <property type="term" value="P:proteolysis"/>
    <property type="evidence" value="ECO:0007669"/>
    <property type="project" value="UniProtKB-KW"/>
</dbReference>
<keyword evidence="2 6" id="KW-0645">Protease</keyword>
<evidence type="ECO:0000256" key="7">
    <source>
        <dbReference type="SAM" id="SignalP"/>
    </source>
</evidence>
<dbReference type="InParanoid" id="A0A1W4WUF9"/>
<dbReference type="PROSITE" id="PS00135">
    <property type="entry name" value="TRYPSIN_SER"/>
    <property type="match status" value="1"/>
</dbReference>
<dbReference type="Gene3D" id="2.40.10.10">
    <property type="entry name" value="Trypsin-like serine proteases"/>
    <property type="match status" value="1"/>
</dbReference>
<dbReference type="Pfam" id="PF00089">
    <property type="entry name" value="Trypsin"/>
    <property type="match status" value="1"/>
</dbReference>
<dbReference type="STRING" id="224129.A0A1W4WUF9"/>
<organism evidence="9 10">
    <name type="scientific">Agrilus planipennis</name>
    <name type="common">Emerald ash borer</name>
    <name type="synonym">Agrilus marcopoli</name>
    <dbReference type="NCBI Taxonomy" id="224129"/>
    <lineage>
        <taxon>Eukaryota</taxon>
        <taxon>Metazoa</taxon>
        <taxon>Ecdysozoa</taxon>
        <taxon>Arthropoda</taxon>
        <taxon>Hexapoda</taxon>
        <taxon>Insecta</taxon>
        <taxon>Pterygota</taxon>
        <taxon>Neoptera</taxon>
        <taxon>Endopterygota</taxon>
        <taxon>Coleoptera</taxon>
        <taxon>Polyphaga</taxon>
        <taxon>Elateriformia</taxon>
        <taxon>Buprestoidea</taxon>
        <taxon>Buprestidae</taxon>
        <taxon>Agrilinae</taxon>
        <taxon>Agrilus</taxon>
    </lineage>
</organism>
<dbReference type="GO" id="GO:0004252">
    <property type="term" value="F:serine-type endopeptidase activity"/>
    <property type="evidence" value="ECO:0007669"/>
    <property type="project" value="InterPro"/>
</dbReference>
<keyword evidence="5" id="KW-1015">Disulfide bond</keyword>
<evidence type="ECO:0000256" key="3">
    <source>
        <dbReference type="ARBA" id="ARBA00022801"/>
    </source>
</evidence>
<feature type="signal peptide" evidence="7">
    <location>
        <begin position="1"/>
        <end position="16"/>
    </location>
</feature>
<dbReference type="OrthoDB" id="10059102at2759"/>
<protein>
    <submittedName>
        <fullName evidence="10">Trypsin delta-like</fullName>
    </submittedName>
</protein>
<comment type="similarity">
    <text evidence="1">Belongs to the peptidase S1 family.</text>
</comment>
<evidence type="ECO:0000256" key="1">
    <source>
        <dbReference type="ARBA" id="ARBA00007664"/>
    </source>
</evidence>
<evidence type="ECO:0000256" key="6">
    <source>
        <dbReference type="RuleBase" id="RU363034"/>
    </source>
</evidence>
<sequence length="245" mass="25638">MIGVLIFAAFAPFALASPPQSDLAEPSTRIVGGSSTTIYDIPYIVQVNEGYPMCGGSIISRHWVVTAGHCLEGSLAERVTIRAGTDQLGTGGVEIQASALYTHPKFDLDAVDYDIGLIRLAYPLPFGPTISAISLAKRKVPVGTAAVVSGWGFLAGGNNNTNPTQLQTVTIPVVSDNECLDYTKRRICAGYRDGIEAPCVGDSGGPLAVGNTLIGIVSTGQDCTGISVFSNVAYLHKWVSSVMST</sequence>
<evidence type="ECO:0000313" key="9">
    <source>
        <dbReference type="Proteomes" id="UP000192223"/>
    </source>
</evidence>
<evidence type="ECO:0000313" key="10">
    <source>
        <dbReference type="RefSeq" id="XP_018324137.1"/>
    </source>
</evidence>
<evidence type="ECO:0000256" key="2">
    <source>
        <dbReference type="ARBA" id="ARBA00022670"/>
    </source>
</evidence>
<keyword evidence="3 6" id="KW-0378">Hydrolase</keyword>
<accession>A0A1W4WUF9</accession>
<dbReference type="InterPro" id="IPR043504">
    <property type="entry name" value="Peptidase_S1_PA_chymotrypsin"/>
</dbReference>
<keyword evidence="9" id="KW-1185">Reference proteome</keyword>
<dbReference type="RefSeq" id="XP_018324137.1">
    <property type="nucleotide sequence ID" value="XM_018468635.1"/>
</dbReference>
<evidence type="ECO:0000256" key="5">
    <source>
        <dbReference type="ARBA" id="ARBA00023157"/>
    </source>
</evidence>
<dbReference type="PROSITE" id="PS00134">
    <property type="entry name" value="TRYPSIN_HIS"/>
    <property type="match status" value="1"/>
</dbReference>
<dbReference type="InterPro" id="IPR001254">
    <property type="entry name" value="Trypsin_dom"/>
</dbReference>
<gene>
    <name evidence="10" type="primary">LOC108736277</name>
</gene>
<dbReference type="PRINTS" id="PR00722">
    <property type="entry name" value="CHYMOTRYPSIN"/>
</dbReference>
<evidence type="ECO:0000256" key="4">
    <source>
        <dbReference type="ARBA" id="ARBA00022825"/>
    </source>
</evidence>
<evidence type="ECO:0000259" key="8">
    <source>
        <dbReference type="PROSITE" id="PS50240"/>
    </source>
</evidence>
<dbReference type="InterPro" id="IPR018114">
    <property type="entry name" value="TRYPSIN_HIS"/>
</dbReference>
<dbReference type="PROSITE" id="PS50240">
    <property type="entry name" value="TRYPSIN_DOM"/>
    <property type="match status" value="1"/>
</dbReference>
<feature type="chain" id="PRO_5010717325" evidence="7">
    <location>
        <begin position="17"/>
        <end position="245"/>
    </location>
</feature>
<dbReference type="InterPro" id="IPR033116">
    <property type="entry name" value="TRYPSIN_SER"/>
</dbReference>
<dbReference type="PANTHER" id="PTHR24276">
    <property type="entry name" value="POLYSERASE-RELATED"/>
    <property type="match status" value="1"/>
</dbReference>
<dbReference type="SUPFAM" id="SSF50494">
    <property type="entry name" value="Trypsin-like serine proteases"/>
    <property type="match status" value="1"/>
</dbReference>
<dbReference type="InterPro" id="IPR001314">
    <property type="entry name" value="Peptidase_S1A"/>
</dbReference>
<name>A0A1W4WUF9_AGRPL</name>
<reference evidence="10" key="1">
    <citation type="submission" date="2025-08" db="UniProtKB">
        <authorList>
            <consortium name="RefSeq"/>
        </authorList>
    </citation>
    <scope>IDENTIFICATION</scope>
    <source>
        <tissue evidence="10">Entire body</tissue>
    </source>
</reference>
<keyword evidence="4 6" id="KW-0720">Serine protease</keyword>
<dbReference type="KEGG" id="apln:108736277"/>